<gene>
    <name evidence="9" type="primary">LOC106473408</name>
</gene>
<feature type="non-terminal residue" evidence="9">
    <location>
        <position position="404"/>
    </location>
</feature>
<dbReference type="SMART" id="SM00355">
    <property type="entry name" value="ZnF_C2H2"/>
    <property type="match status" value="5"/>
</dbReference>
<evidence type="ECO:0000259" key="7">
    <source>
        <dbReference type="PROSITE" id="PS50157"/>
    </source>
</evidence>
<name>A0ABM1TNW0_LIMPO</name>
<evidence type="ECO:0000313" key="9">
    <source>
        <dbReference type="RefSeq" id="XP_022257566.1"/>
    </source>
</evidence>
<evidence type="ECO:0000256" key="2">
    <source>
        <dbReference type="ARBA" id="ARBA00022737"/>
    </source>
</evidence>
<keyword evidence="8" id="KW-1185">Reference proteome</keyword>
<proteinExistence type="predicted"/>
<dbReference type="InterPro" id="IPR013087">
    <property type="entry name" value="Znf_C2H2_type"/>
</dbReference>
<protein>
    <submittedName>
        <fullName evidence="9">Zinc finger with UFM1-specific peptidase domain protein-like</fullName>
    </submittedName>
</protein>
<keyword evidence="1" id="KW-0479">Metal-binding</keyword>
<evidence type="ECO:0000313" key="8">
    <source>
        <dbReference type="Proteomes" id="UP000694941"/>
    </source>
</evidence>
<evidence type="ECO:0000256" key="5">
    <source>
        <dbReference type="PROSITE-ProRule" id="PRU00042"/>
    </source>
</evidence>
<evidence type="ECO:0000256" key="1">
    <source>
        <dbReference type="ARBA" id="ARBA00022723"/>
    </source>
</evidence>
<dbReference type="Gene3D" id="3.30.160.60">
    <property type="entry name" value="Classic Zinc Finger"/>
    <property type="match status" value="2"/>
</dbReference>
<dbReference type="GeneID" id="106473408"/>
<dbReference type="RefSeq" id="XP_022257566.1">
    <property type="nucleotide sequence ID" value="XM_022401858.1"/>
</dbReference>
<organism evidence="8 9">
    <name type="scientific">Limulus polyphemus</name>
    <name type="common">Atlantic horseshoe crab</name>
    <dbReference type="NCBI Taxonomy" id="6850"/>
    <lineage>
        <taxon>Eukaryota</taxon>
        <taxon>Metazoa</taxon>
        <taxon>Ecdysozoa</taxon>
        <taxon>Arthropoda</taxon>
        <taxon>Chelicerata</taxon>
        <taxon>Merostomata</taxon>
        <taxon>Xiphosura</taxon>
        <taxon>Limulidae</taxon>
        <taxon>Limulus</taxon>
    </lineage>
</organism>
<feature type="compositionally biased region" description="Polar residues" evidence="6">
    <location>
        <begin position="244"/>
        <end position="266"/>
    </location>
</feature>
<evidence type="ECO:0000256" key="4">
    <source>
        <dbReference type="ARBA" id="ARBA00022833"/>
    </source>
</evidence>
<keyword evidence="2" id="KW-0677">Repeat</keyword>
<dbReference type="InterPro" id="IPR050688">
    <property type="entry name" value="Zinc_finger/UBP_domain"/>
</dbReference>
<sequence>MASNNRELFCCDICGEGRMTIVELKSHMVVAHIEGAISCPFCDLGDITVDEMYDHVNSVHLDLQNPDGENLASPQNDSQPQIKIDNYAFTNSYASESPERTKLKLNLNYAAANASVLSPQSCGSSGFITCPLCDFKDSSPNKVQEHVNRRHFDLTSPSFPDFLSPDSAGNLVFKCPVCNRSFETGPDLELHVNLDHPDILSPIKSSEVTPSDENSNERCPMCSRSDFANGMELATHIKEHFDQKVQSSMTVSPQTPSKWPSASNSEDGALSDHLLALEIERREREEQRLREQREFRMLQAQYGMDNLGNYHEQSITNMQQAVYAGEMSVLDYYNRQAELKMAEQNGIDDGHSCTKDGIIQQLKPKLLDGIIQQLKPKLLDGIIQQLKPKLLDGIIQQLKPKLLD</sequence>
<evidence type="ECO:0000256" key="3">
    <source>
        <dbReference type="ARBA" id="ARBA00022771"/>
    </source>
</evidence>
<reference evidence="9" key="1">
    <citation type="submission" date="2025-08" db="UniProtKB">
        <authorList>
            <consortium name="RefSeq"/>
        </authorList>
    </citation>
    <scope>IDENTIFICATION</scope>
    <source>
        <tissue evidence="9">Muscle</tissue>
    </source>
</reference>
<dbReference type="PROSITE" id="PS00028">
    <property type="entry name" value="ZINC_FINGER_C2H2_1"/>
    <property type="match status" value="1"/>
</dbReference>
<keyword evidence="3 5" id="KW-0863">Zinc-finger</keyword>
<dbReference type="PROSITE" id="PS50157">
    <property type="entry name" value="ZINC_FINGER_C2H2_2"/>
    <property type="match status" value="1"/>
</dbReference>
<dbReference type="PANTHER" id="PTHR24403">
    <property type="entry name" value="ZINC FINGER PROTEIN"/>
    <property type="match status" value="1"/>
</dbReference>
<dbReference type="PANTHER" id="PTHR24403:SF67">
    <property type="entry name" value="FI01116P-RELATED"/>
    <property type="match status" value="1"/>
</dbReference>
<evidence type="ECO:0000256" key="6">
    <source>
        <dbReference type="SAM" id="MobiDB-lite"/>
    </source>
</evidence>
<feature type="domain" description="C2H2-type" evidence="7">
    <location>
        <begin position="173"/>
        <end position="196"/>
    </location>
</feature>
<feature type="region of interest" description="Disordered" evidence="6">
    <location>
        <begin position="244"/>
        <end position="267"/>
    </location>
</feature>
<keyword evidence="4" id="KW-0862">Zinc</keyword>
<dbReference type="Pfam" id="PF13912">
    <property type="entry name" value="zf-C2H2_6"/>
    <property type="match status" value="1"/>
</dbReference>
<dbReference type="Proteomes" id="UP000694941">
    <property type="component" value="Unplaced"/>
</dbReference>
<accession>A0ABM1TNW0</accession>